<evidence type="ECO:0000313" key="2">
    <source>
        <dbReference type="EMBL" id="GFJ76280.1"/>
    </source>
</evidence>
<gene>
    <name evidence="2" type="ORF">Phou_004600</name>
</gene>
<keyword evidence="3" id="KW-1185">Reference proteome</keyword>
<feature type="region of interest" description="Disordered" evidence="1">
    <location>
        <begin position="201"/>
        <end position="248"/>
    </location>
</feature>
<dbReference type="AlphaFoldDB" id="A0A6V8JYB4"/>
<reference evidence="2 3" key="2">
    <citation type="submission" date="2020-03" db="EMBL/GenBank/DDBJ databases">
        <authorList>
            <person name="Ichikawa N."/>
            <person name="Kimura A."/>
            <person name="Kitahashi Y."/>
            <person name="Uohara A."/>
        </authorList>
    </citation>
    <scope>NUCLEOTIDE SEQUENCE [LARGE SCALE GENOMIC DNA]</scope>
    <source>
        <strain evidence="2 3">NBRC 108639</strain>
    </source>
</reference>
<reference evidence="2 3" key="1">
    <citation type="submission" date="2020-03" db="EMBL/GenBank/DDBJ databases">
        <title>Whole genome shotgun sequence of Phytohabitans houttuyneae NBRC 108639.</title>
        <authorList>
            <person name="Komaki H."/>
            <person name="Tamura T."/>
        </authorList>
    </citation>
    <scope>NUCLEOTIDE SEQUENCE [LARGE SCALE GENOMIC DNA]</scope>
    <source>
        <strain evidence="2 3">NBRC 108639</strain>
    </source>
</reference>
<evidence type="ECO:0000256" key="1">
    <source>
        <dbReference type="SAM" id="MobiDB-lite"/>
    </source>
</evidence>
<proteinExistence type="predicted"/>
<comment type="caution">
    <text evidence="2">The sequence shown here is derived from an EMBL/GenBank/DDBJ whole genome shotgun (WGS) entry which is preliminary data.</text>
</comment>
<accession>A0A6V8JYB4</accession>
<dbReference type="EMBL" id="BLPF01000001">
    <property type="protein sequence ID" value="GFJ76280.1"/>
    <property type="molecule type" value="Genomic_DNA"/>
</dbReference>
<name>A0A6V8JYB4_9ACTN</name>
<evidence type="ECO:0000313" key="3">
    <source>
        <dbReference type="Proteomes" id="UP000482800"/>
    </source>
</evidence>
<dbReference type="Proteomes" id="UP000482800">
    <property type="component" value="Unassembled WGS sequence"/>
</dbReference>
<protein>
    <submittedName>
        <fullName evidence="2">Uncharacterized protein</fullName>
    </submittedName>
</protein>
<sequence>MAVSFLEDSSGFDLMQTDVRFPVVESASLTPVPGRLFRTPRRRSDDLPELVGGSVHVFQTNEQFAVAPSGPKMLMSEVVVKATMVAVVLTRAQVVPAVAILPSINPEYRLALRASYNCKVHNPVQVLTAGCWDVRPELLEYLLGDPKLRMLGARDDVVRNPEVSQRILARTIARNELEPPDIPGMRVRLVDVTLAIHHDGGWTVGQPQSAEQSEPYDPGTRDLFGDGHGNGRPRDGYGTYSPDGDERE</sequence>
<organism evidence="2 3">
    <name type="scientific">Phytohabitans houttuyneae</name>
    <dbReference type="NCBI Taxonomy" id="1076126"/>
    <lineage>
        <taxon>Bacteria</taxon>
        <taxon>Bacillati</taxon>
        <taxon>Actinomycetota</taxon>
        <taxon>Actinomycetes</taxon>
        <taxon>Micromonosporales</taxon>
        <taxon>Micromonosporaceae</taxon>
    </lineage>
</organism>